<dbReference type="GO" id="GO:0005634">
    <property type="term" value="C:nucleus"/>
    <property type="evidence" value="ECO:0007669"/>
    <property type="project" value="UniProtKB-SubCell"/>
</dbReference>
<dbReference type="SMART" id="SM00349">
    <property type="entry name" value="KRAB"/>
    <property type="match status" value="1"/>
</dbReference>
<dbReference type="GeneTree" id="ENSGT00940000162092"/>
<evidence type="ECO:0000256" key="6">
    <source>
        <dbReference type="ARBA" id="ARBA00022833"/>
    </source>
</evidence>
<dbReference type="PROSITE" id="PS00028">
    <property type="entry name" value="ZINC_FINGER_C2H2_1"/>
    <property type="match status" value="3"/>
</dbReference>
<evidence type="ECO:0000256" key="11">
    <source>
        <dbReference type="PROSITE-ProRule" id="PRU00042"/>
    </source>
</evidence>
<evidence type="ECO:0000256" key="8">
    <source>
        <dbReference type="ARBA" id="ARBA00023125"/>
    </source>
</evidence>
<protein>
    <submittedName>
        <fullName evidence="17">Zinc finger protein 446</fullName>
    </submittedName>
</protein>
<dbReference type="FunFam" id="1.10.4020.10:FF:000001">
    <property type="entry name" value="zinc finger protein 263 isoform X1"/>
    <property type="match status" value="1"/>
</dbReference>
<evidence type="ECO:0000259" key="14">
    <source>
        <dbReference type="PROSITE" id="PS50157"/>
    </source>
</evidence>
<comment type="subcellular location">
    <subcellularLocation>
        <location evidence="1 12">Nucleus</location>
    </subcellularLocation>
</comment>
<keyword evidence="5 11" id="KW-0863">Zinc-finger</keyword>
<evidence type="ECO:0000256" key="1">
    <source>
        <dbReference type="ARBA" id="ARBA00004123"/>
    </source>
</evidence>
<dbReference type="InterPro" id="IPR038269">
    <property type="entry name" value="SCAN_sf"/>
</dbReference>
<feature type="domain" description="C2H2-type" evidence="14">
    <location>
        <begin position="226"/>
        <end position="253"/>
    </location>
</feature>
<gene>
    <name evidence="17" type="primary">ZNF446</name>
</gene>
<dbReference type="Gene3D" id="6.10.140.140">
    <property type="match status" value="1"/>
</dbReference>
<evidence type="ECO:0000256" key="9">
    <source>
        <dbReference type="ARBA" id="ARBA00023163"/>
    </source>
</evidence>
<dbReference type="InterPro" id="IPR013087">
    <property type="entry name" value="Znf_C2H2_type"/>
</dbReference>
<dbReference type="SMART" id="SM00355">
    <property type="entry name" value="ZnF_C2H2"/>
    <property type="match status" value="3"/>
</dbReference>
<dbReference type="Ensembl" id="ENSOCUT00000059487.1">
    <property type="protein sequence ID" value="ENSOCUP00000039354.1"/>
    <property type="gene ID" value="ENSOCUG00000034554.1"/>
</dbReference>
<evidence type="ECO:0000256" key="5">
    <source>
        <dbReference type="ARBA" id="ARBA00022771"/>
    </source>
</evidence>
<dbReference type="SUPFAM" id="SSF47353">
    <property type="entry name" value="Retrovirus capsid dimerization domain-like"/>
    <property type="match status" value="1"/>
</dbReference>
<feature type="domain" description="C2H2-type" evidence="14">
    <location>
        <begin position="280"/>
        <end position="307"/>
    </location>
</feature>
<evidence type="ECO:0000256" key="2">
    <source>
        <dbReference type="ARBA" id="ARBA00006991"/>
    </source>
</evidence>
<keyword evidence="8" id="KW-0238">DNA-binding</keyword>
<evidence type="ECO:0000256" key="7">
    <source>
        <dbReference type="ARBA" id="ARBA00023015"/>
    </source>
</evidence>
<dbReference type="PROSITE" id="PS50804">
    <property type="entry name" value="SCAN_BOX"/>
    <property type="match status" value="1"/>
</dbReference>
<dbReference type="Gene3D" id="3.30.160.60">
    <property type="entry name" value="Classic Zinc Finger"/>
    <property type="match status" value="3"/>
</dbReference>
<feature type="region of interest" description="Disordered" evidence="13">
    <location>
        <begin position="142"/>
        <end position="225"/>
    </location>
</feature>
<evidence type="ECO:0000256" key="10">
    <source>
        <dbReference type="ARBA" id="ARBA00023242"/>
    </source>
</evidence>
<dbReference type="AlphaFoldDB" id="A0A5F9D1U8"/>
<feature type="domain" description="C2H2-type" evidence="14">
    <location>
        <begin position="308"/>
        <end position="335"/>
    </location>
</feature>
<feature type="region of interest" description="Disordered" evidence="13">
    <location>
        <begin position="1"/>
        <end position="21"/>
    </location>
</feature>
<dbReference type="InterPro" id="IPR036051">
    <property type="entry name" value="KRAB_dom_sf"/>
</dbReference>
<keyword evidence="7" id="KW-0805">Transcription regulation</keyword>
<dbReference type="InterPro" id="IPR050916">
    <property type="entry name" value="SCAN-C2H2_zinc_finger"/>
</dbReference>
<feature type="compositionally biased region" description="Pro residues" evidence="13">
    <location>
        <begin position="200"/>
        <end position="211"/>
    </location>
</feature>
<dbReference type="InterPro" id="IPR001909">
    <property type="entry name" value="KRAB"/>
</dbReference>
<reference evidence="17 18" key="1">
    <citation type="journal article" date="2011" name="Nature">
        <title>A high-resolution map of human evolutionary constraint using 29 mammals.</title>
        <authorList>
            <person name="Lindblad-Toh K."/>
            <person name="Garber M."/>
            <person name="Zuk O."/>
            <person name="Lin M.F."/>
            <person name="Parker B.J."/>
            <person name="Washietl S."/>
            <person name="Kheradpour P."/>
            <person name="Ernst J."/>
            <person name="Jordan G."/>
            <person name="Mauceli E."/>
            <person name="Ward L.D."/>
            <person name="Lowe C.B."/>
            <person name="Holloway A.K."/>
            <person name="Clamp M."/>
            <person name="Gnerre S."/>
            <person name="Alfoldi J."/>
            <person name="Beal K."/>
            <person name="Chang J."/>
            <person name="Clawson H."/>
            <person name="Cuff J."/>
            <person name="Di Palma F."/>
            <person name="Fitzgerald S."/>
            <person name="Flicek P."/>
            <person name="Guttman M."/>
            <person name="Hubisz M.J."/>
            <person name="Jaffe D.B."/>
            <person name="Jungreis I."/>
            <person name="Kent W.J."/>
            <person name="Kostka D."/>
            <person name="Lara M."/>
            <person name="Martins A.L."/>
            <person name="Massingham T."/>
            <person name="Moltke I."/>
            <person name="Raney B.J."/>
            <person name="Rasmussen M.D."/>
            <person name="Robinson J."/>
            <person name="Stark A."/>
            <person name="Vilella A.J."/>
            <person name="Wen J."/>
            <person name="Xie X."/>
            <person name="Zody M.C."/>
            <person name="Baldwin J."/>
            <person name="Bloom T."/>
            <person name="Chin C.W."/>
            <person name="Heiman D."/>
            <person name="Nicol R."/>
            <person name="Nusbaum C."/>
            <person name="Young S."/>
            <person name="Wilkinson J."/>
            <person name="Worley K.C."/>
            <person name="Kovar C.L."/>
            <person name="Muzny D.M."/>
            <person name="Gibbs R.A."/>
            <person name="Cree A."/>
            <person name="Dihn H.H."/>
            <person name="Fowler G."/>
            <person name="Jhangiani S."/>
            <person name="Joshi V."/>
            <person name="Lee S."/>
            <person name="Lewis L.R."/>
            <person name="Nazareth L.V."/>
            <person name="Okwuonu G."/>
            <person name="Santibanez J."/>
            <person name="Warren W.C."/>
            <person name="Mardis E.R."/>
            <person name="Weinstock G.M."/>
            <person name="Wilson R.K."/>
            <person name="Delehaunty K."/>
            <person name="Dooling D."/>
            <person name="Fronik C."/>
            <person name="Fulton L."/>
            <person name="Fulton B."/>
            <person name="Graves T."/>
            <person name="Minx P."/>
            <person name="Sodergren E."/>
            <person name="Birney E."/>
            <person name="Margulies E.H."/>
            <person name="Herrero J."/>
            <person name="Green E.D."/>
            <person name="Haussler D."/>
            <person name="Siepel A."/>
            <person name="Goldman N."/>
            <person name="Pollard K.S."/>
            <person name="Pedersen J.S."/>
            <person name="Lander E.S."/>
            <person name="Kellis M."/>
        </authorList>
    </citation>
    <scope>NUCLEOTIDE SEQUENCE [LARGE SCALE GENOMIC DNA]</scope>
    <source>
        <strain evidence="18">Thorbecke</strain>
    </source>
</reference>
<dbReference type="PANTHER" id="PTHR45935:SF27">
    <property type="entry name" value="ZINC FINGER PROTEIN 446"/>
    <property type="match status" value="1"/>
</dbReference>
<evidence type="ECO:0000256" key="4">
    <source>
        <dbReference type="ARBA" id="ARBA00022737"/>
    </source>
</evidence>
<feature type="domain" description="SCAN box" evidence="15">
    <location>
        <begin position="26"/>
        <end position="107"/>
    </location>
</feature>
<dbReference type="SUPFAM" id="SSF57667">
    <property type="entry name" value="beta-beta-alpha zinc fingers"/>
    <property type="match status" value="2"/>
</dbReference>
<keyword evidence="9" id="KW-0804">Transcription</keyword>
<dbReference type="CDD" id="cd07936">
    <property type="entry name" value="SCAN"/>
    <property type="match status" value="1"/>
</dbReference>
<dbReference type="GO" id="GO:0008270">
    <property type="term" value="F:zinc ion binding"/>
    <property type="evidence" value="ECO:0007669"/>
    <property type="project" value="UniProtKB-KW"/>
</dbReference>
<dbReference type="GO" id="GO:0006355">
    <property type="term" value="P:regulation of DNA-templated transcription"/>
    <property type="evidence" value="ECO:0007669"/>
    <property type="project" value="InterPro"/>
</dbReference>
<keyword evidence="4" id="KW-0677">Repeat</keyword>
<keyword evidence="10 12" id="KW-0539">Nucleus</keyword>
<evidence type="ECO:0000256" key="13">
    <source>
        <dbReference type="SAM" id="MobiDB-lite"/>
    </source>
</evidence>
<keyword evidence="6" id="KW-0862">Zinc</keyword>
<dbReference type="Pfam" id="PF00096">
    <property type="entry name" value="zf-C2H2"/>
    <property type="match status" value="1"/>
</dbReference>
<feature type="domain" description="KRAB" evidence="16">
    <location>
        <begin position="102"/>
        <end position="175"/>
    </location>
</feature>
<dbReference type="Bgee" id="ENSOCUG00000034554">
    <property type="expression patterns" value="Expressed in uterus and 15 other cell types or tissues"/>
</dbReference>
<dbReference type="Pfam" id="PF01352">
    <property type="entry name" value="KRAB"/>
    <property type="match status" value="1"/>
</dbReference>
<reference evidence="17" key="3">
    <citation type="submission" date="2025-09" db="UniProtKB">
        <authorList>
            <consortium name="Ensembl"/>
        </authorList>
    </citation>
    <scope>IDENTIFICATION</scope>
    <source>
        <strain evidence="17">Thorbecke</strain>
    </source>
</reference>
<dbReference type="GO" id="GO:0003677">
    <property type="term" value="F:DNA binding"/>
    <property type="evidence" value="ECO:0007669"/>
    <property type="project" value="UniProtKB-KW"/>
</dbReference>
<dbReference type="PROSITE" id="PS50805">
    <property type="entry name" value="KRAB"/>
    <property type="match status" value="1"/>
</dbReference>
<comment type="similarity">
    <text evidence="2">Belongs to the krueppel C2H2-type zinc-finger protein family.</text>
</comment>
<reference evidence="17" key="2">
    <citation type="submission" date="2025-08" db="UniProtKB">
        <authorList>
            <consortium name="Ensembl"/>
        </authorList>
    </citation>
    <scope>IDENTIFICATION</scope>
    <source>
        <strain evidence="17">Thorbecke</strain>
    </source>
</reference>
<dbReference type="FunFam" id="3.30.160.60:FF:001613">
    <property type="entry name" value="Zinc finger protein 446"/>
    <property type="match status" value="1"/>
</dbReference>
<organism evidence="17 18">
    <name type="scientific">Oryctolagus cuniculus</name>
    <name type="common">Rabbit</name>
    <dbReference type="NCBI Taxonomy" id="9986"/>
    <lineage>
        <taxon>Eukaryota</taxon>
        <taxon>Metazoa</taxon>
        <taxon>Chordata</taxon>
        <taxon>Craniata</taxon>
        <taxon>Vertebrata</taxon>
        <taxon>Euteleostomi</taxon>
        <taxon>Mammalia</taxon>
        <taxon>Eutheria</taxon>
        <taxon>Euarchontoglires</taxon>
        <taxon>Glires</taxon>
        <taxon>Lagomorpha</taxon>
        <taxon>Leporidae</taxon>
        <taxon>Oryctolagus</taxon>
    </lineage>
</organism>
<keyword evidence="3" id="KW-0479">Metal-binding</keyword>
<dbReference type="PANTHER" id="PTHR45935">
    <property type="entry name" value="PROTEIN ZBED8-RELATED"/>
    <property type="match status" value="1"/>
</dbReference>
<dbReference type="PROSITE" id="PS50157">
    <property type="entry name" value="ZINC_FINGER_C2H2_2"/>
    <property type="match status" value="3"/>
</dbReference>
<proteinExistence type="inferred from homology"/>
<dbReference type="SUPFAM" id="SSF109640">
    <property type="entry name" value="KRAB domain (Kruppel-associated box)"/>
    <property type="match status" value="1"/>
</dbReference>
<dbReference type="SMART" id="SM00431">
    <property type="entry name" value="SCAN"/>
    <property type="match status" value="1"/>
</dbReference>
<dbReference type="Gene3D" id="1.10.4020.10">
    <property type="entry name" value="DNA breaking-rejoining enzymes"/>
    <property type="match status" value="1"/>
</dbReference>
<evidence type="ECO:0000313" key="18">
    <source>
        <dbReference type="Proteomes" id="UP000001811"/>
    </source>
</evidence>
<dbReference type="FunFam" id="3.30.160.60:FF:000088">
    <property type="entry name" value="Zinc finger and SCAN domain containing 2"/>
    <property type="match status" value="1"/>
</dbReference>
<evidence type="ECO:0000259" key="16">
    <source>
        <dbReference type="PROSITE" id="PS50805"/>
    </source>
</evidence>
<evidence type="ECO:0000256" key="12">
    <source>
        <dbReference type="PROSITE-ProRule" id="PRU00187"/>
    </source>
</evidence>
<dbReference type="Pfam" id="PF02023">
    <property type="entry name" value="SCAN"/>
    <property type="match status" value="1"/>
</dbReference>
<dbReference type="InterPro" id="IPR003309">
    <property type="entry name" value="SCAN_dom"/>
</dbReference>
<evidence type="ECO:0000256" key="3">
    <source>
        <dbReference type="ARBA" id="ARBA00022723"/>
    </source>
</evidence>
<keyword evidence="18" id="KW-1185">Reference proteome</keyword>
<accession>A0A5F9D1U8</accession>
<dbReference type="CDD" id="cd07765">
    <property type="entry name" value="KRAB_A-box"/>
    <property type="match status" value="1"/>
</dbReference>
<evidence type="ECO:0000313" key="17">
    <source>
        <dbReference type="Ensembl" id="ENSOCUP00000039354.1"/>
    </source>
</evidence>
<dbReference type="Proteomes" id="UP000001811">
    <property type="component" value="Unplaced"/>
</dbReference>
<sequence length="335" mass="37200">MPSPLGAPPLSLANPDTAREEPEAARLRFRGFCYREVAGPREALARLRELCRQWLQPDVHSKEQMLELLVLEQLLGALPPEIQAWVQAQRPGSPEEAVALVEGLQRDPGQLLGWEWGLLDPLQKELYWDVMLEKYGTVVSLGLPPPQPGPQHLESEVRGSHRPASESQSLREDPPGCPEAQLPQGPSGATTSTQFSGPSPGTPPACPPPTAPGASVEPGAPQRKPYTCEQCGRSFDWKSVFVIHHRSHASEQSTEKLPQVPREPTAPRLLRRTLTGPRSYACEECGRSFSWKSQLVIHRKNHAGQRRHVCGDCGRGFDWKSQLVMHRKSHRQEVP</sequence>
<evidence type="ECO:0000259" key="15">
    <source>
        <dbReference type="PROSITE" id="PS50804"/>
    </source>
</evidence>
<dbReference type="InterPro" id="IPR036236">
    <property type="entry name" value="Znf_C2H2_sf"/>
</dbReference>
<name>A0A5F9D1U8_RABIT</name>